<accession>A0A1H9L8Q2</accession>
<dbReference type="SUPFAM" id="SSF51735">
    <property type="entry name" value="NAD(P)-binding Rossmann-fold domains"/>
    <property type="match status" value="1"/>
</dbReference>
<dbReference type="Pfam" id="PF00106">
    <property type="entry name" value="adh_short"/>
    <property type="match status" value="1"/>
</dbReference>
<dbReference type="InterPro" id="IPR057326">
    <property type="entry name" value="KR_dom"/>
</dbReference>
<dbReference type="Proteomes" id="UP000199503">
    <property type="component" value="Unassembled WGS sequence"/>
</dbReference>
<gene>
    <name evidence="5" type="ORF">SAMN04488000_10610</name>
</gene>
<evidence type="ECO:0000256" key="2">
    <source>
        <dbReference type="ARBA" id="ARBA00023002"/>
    </source>
</evidence>
<dbReference type="STRING" id="65499.SAMN04488000_10610"/>
<name>A0A1H9L8Q2_9PSEU</name>
<protein>
    <recommendedName>
        <fullName evidence="4">Ketoreductase domain-containing protein</fullName>
    </recommendedName>
</protein>
<comment type="similarity">
    <text evidence="1 3">Belongs to the short-chain dehydrogenases/reductases (SDR) family.</text>
</comment>
<dbReference type="EMBL" id="FOFV01000006">
    <property type="protein sequence ID" value="SER07619.1"/>
    <property type="molecule type" value="Genomic_DNA"/>
</dbReference>
<dbReference type="PANTHER" id="PTHR44196:SF2">
    <property type="entry name" value="SHORT-CHAIN DEHYDROGENASE-RELATED"/>
    <property type="match status" value="1"/>
</dbReference>
<dbReference type="PIRSF" id="PIRSF000126">
    <property type="entry name" value="11-beta-HSD1"/>
    <property type="match status" value="1"/>
</dbReference>
<evidence type="ECO:0000259" key="4">
    <source>
        <dbReference type="SMART" id="SM00822"/>
    </source>
</evidence>
<reference evidence="6" key="1">
    <citation type="submission" date="2016-10" db="EMBL/GenBank/DDBJ databases">
        <authorList>
            <person name="Varghese N."/>
            <person name="Submissions S."/>
        </authorList>
    </citation>
    <scope>NUCLEOTIDE SEQUENCE [LARGE SCALE GENOMIC DNA]</scope>
    <source>
        <strain evidence="6">DSM 44437</strain>
    </source>
</reference>
<dbReference type="PRINTS" id="PR00080">
    <property type="entry name" value="SDRFAMILY"/>
</dbReference>
<evidence type="ECO:0000256" key="1">
    <source>
        <dbReference type="ARBA" id="ARBA00006484"/>
    </source>
</evidence>
<dbReference type="PRINTS" id="PR00081">
    <property type="entry name" value="GDHRDH"/>
</dbReference>
<keyword evidence="6" id="KW-1185">Reference proteome</keyword>
<dbReference type="CDD" id="cd05233">
    <property type="entry name" value="SDR_c"/>
    <property type="match status" value="1"/>
</dbReference>
<keyword evidence="2" id="KW-0560">Oxidoreductase</keyword>
<proteinExistence type="inferred from homology"/>
<dbReference type="InterPro" id="IPR036291">
    <property type="entry name" value="NAD(P)-bd_dom_sf"/>
</dbReference>
<sequence length="280" mass="29866">MTDKDRLAVTDRLAYGVGMGVDFTKQTVLVTGASSGIGAEFARRLAARGSDLVLVARREDRLEELAAELRPHGVTVHVVAADLAQPGIGQRLAEEVAGLGVTSLVNNAGFATFGPFHEEDPERLRQEVAVDVNAVVEISRAFIEPLRANGHGFLINVASMAAYQATPWSSVYGATKAFVVSFTEGLWVESRGTGLRVMALSPGATRTEFFEVVGTDEMAGGSRMQTAGEVVATAMRALDRKVTPVGVISGRMNRVMAFAGRHFSSRAMGARVVGRMVRQS</sequence>
<dbReference type="GO" id="GO:0016020">
    <property type="term" value="C:membrane"/>
    <property type="evidence" value="ECO:0007669"/>
    <property type="project" value="TreeGrafter"/>
</dbReference>
<dbReference type="PANTHER" id="PTHR44196">
    <property type="entry name" value="DEHYDROGENASE/REDUCTASE SDR FAMILY MEMBER 7B"/>
    <property type="match status" value="1"/>
</dbReference>
<dbReference type="InterPro" id="IPR002347">
    <property type="entry name" value="SDR_fam"/>
</dbReference>
<organism evidence="5 6">
    <name type="scientific">Lentzea albida</name>
    <dbReference type="NCBI Taxonomy" id="65499"/>
    <lineage>
        <taxon>Bacteria</taxon>
        <taxon>Bacillati</taxon>
        <taxon>Actinomycetota</taxon>
        <taxon>Actinomycetes</taxon>
        <taxon>Pseudonocardiales</taxon>
        <taxon>Pseudonocardiaceae</taxon>
        <taxon>Lentzea</taxon>
    </lineage>
</organism>
<dbReference type="AlphaFoldDB" id="A0A1H9L8Q2"/>
<evidence type="ECO:0000313" key="6">
    <source>
        <dbReference type="Proteomes" id="UP000199503"/>
    </source>
</evidence>
<dbReference type="SMART" id="SM00822">
    <property type="entry name" value="PKS_KR"/>
    <property type="match status" value="1"/>
</dbReference>
<feature type="domain" description="Ketoreductase" evidence="4">
    <location>
        <begin position="26"/>
        <end position="203"/>
    </location>
</feature>
<dbReference type="GO" id="GO:0016491">
    <property type="term" value="F:oxidoreductase activity"/>
    <property type="evidence" value="ECO:0007669"/>
    <property type="project" value="UniProtKB-KW"/>
</dbReference>
<evidence type="ECO:0000313" key="5">
    <source>
        <dbReference type="EMBL" id="SER07619.1"/>
    </source>
</evidence>
<dbReference type="Gene3D" id="3.40.50.720">
    <property type="entry name" value="NAD(P)-binding Rossmann-like Domain"/>
    <property type="match status" value="1"/>
</dbReference>
<evidence type="ECO:0000256" key="3">
    <source>
        <dbReference type="RuleBase" id="RU000363"/>
    </source>
</evidence>